<organism evidence="3 4">
    <name type="scientific">Oscillibacter valericigenes</name>
    <dbReference type="NCBI Taxonomy" id="351091"/>
    <lineage>
        <taxon>Bacteria</taxon>
        <taxon>Bacillati</taxon>
        <taxon>Bacillota</taxon>
        <taxon>Clostridia</taxon>
        <taxon>Eubacteriales</taxon>
        <taxon>Oscillospiraceae</taxon>
        <taxon>Oscillibacter</taxon>
    </lineage>
</organism>
<gene>
    <name evidence="3" type="ORF">H9X91_11420</name>
</gene>
<sequence>MKKKVLAGLLALALTLSLAACGGTEDPADETSDTTQETTQTEDPAGESEETQEEEAPAEDPEAAAEETPNTDAGESGSSTSSPGTGTSGNTTGSAKPSGGQGTSSQKPAQETPEKPAQELQKPAADNGAASQPTQPPAEETSGSAPETPAGGTSSQVDLTAFAASVTSDQETWPGMMPMEGEALDSFYAGLSAIATKQCLVQMAMISASGDEIALVEVENSGDVQAVKDIFQARIDYQVGDGTAPGGAWYPAPTEMWKNESRIVSNGNFVMLVAHTGADSVVEQFNALFA</sequence>
<feature type="signal peptide" evidence="2">
    <location>
        <begin position="1"/>
        <end position="19"/>
    </location>
</feature>
<evidence type="ECO:0000256" key="2">
    <source>
        <dbReference type="SAM" id="SignalP"/>
    </source>
</evidence>
<proteinExistence type="predicted"/>
<comment type="caution">
    <text evidence="3">The sequence shown here is derived from an EMBL/GenBank/DDBJ whole genome shotgun (WGS) entry which is preliminary data.</text>
</comment>
<dbReference type="Pfam" id="PF14270">
    <property type="entry name" value="DUF4358"/>
    <property type="match status" value="1"/>
</dbReference>
<evidence type="ECO:0000313" key="4">
    <source>
        <dbReference type="Proteomes" id="UP000719500"/>
    </source>
</evidence>
<dbReference type="EMBL" id="JACSNX010000021">
    <property type="protein sequence ID" value="MBM6852047.1"/>
    <property type="molecule type" value="Genomic_DNA"/>
</dbReference>
<dbReference type="Proteomes" id="UP000719500">
    <property type="component" value="Unassembled WGS sequence"/>
</dbReference>
<evidence type="ECO:0000256" key="1">
    <source>
        <dbReference type="SAM" id="MobiDB-lite"/>
    </source>
</evidence>
<dbReference type="InterPro" id="IPR025648">
    <property type="entry name" value="DUF4358"/>
</dbReference>
<feature type="compositionally biased region" description="Acidic residues" evidence="1">
    <location>
        <begin position="44"/>
        <end position="65"/>
    </location>
</feature>
<reference evidence="3 4" key="1">
    <citation type="journal article" date="2021" name="Sci. Rep.">
        <title>The distribution of antibiotic resistance genes in chicken gut microbiota commensals.</title>
        <authorList>
            <person name="Juricova H."/>
            <person name="Matiasovicova J."/>
            <person name="Kubasova T."/>
            <person name="Cejkova D."/>
            <person name="Rychlik I."/>
        </authorList>
    </citation>
    <scope>NUCLEOTIDE SEQUENCE [LARGE SCALE GENOMIC DNA]</scope>
    <source>
        <strain evidence="3 4">An411</strain>
    </source>
</reference>
<feature type="compositionally biased region" description="Low complexity" evidence="1">
    <location>
        <begin position="76"/>
        <end position="94"/>
    </location>
</feature>
<accession>A0ABS2FWM2</accession>
<feature type="compositionally biased region" description="Low complexity" evidence="1">
    <location>
        <begin position="33"/>
        <end position="43"/>
    </location>
</feature>
<keyword evidence="2" id="KW-0732">Signal</keyword>
<feature type="compositionally biased region" description="Polar residues" evidence="1">
    <location>
        <begin position="141"/>
        <end position="155"/>
    </location>
</feature>
<dbReference type="RefSeq" id="WP_204805189.1">
    <property type="nucleotide sequence ID" value="NZ_JACSNX010000021.1"/>
</dbReference>
<name>A0ABS2FWM2_9FIRM</name>
<feature type="chain" id="PRO_5047486536" evidence="2">
    <location>
        <begin position="20"/>
        <end position="290"/>
    </location>
</feature>
<dbReference type="PROSITE" id="PS51257">
    <property type="entry name" value="PROKAR_LIPOPROTEIN"/>
    <property type="match status" value="1"/>
</dbReference>
<keyword evidence="4" id="KW-1185">Reference proteome</keyword>
<evidence type="ECO:0000313" key="3">
    <source>
        <dbReference type="EMBL" id="MBM6852047.1"/>
    </source>
</evidence>
<protein>
    <submittedName>
        <fullName evidence="3">DUF4358 domain-containing protein</fullName>
    </submittedName>
</protein>
<feature type="region of interest" description="Disordered" evidence="1">
    <location>
        <begin position="22"/>
        <end position="155"/>
    </location>
</feature>